<accession>A0A511QR59</accession>
<dbReference type="OrthoDB" id="9794717at2"/>
<feature type="signal peptide" evidence="3">
    <location>
        <begin position="1"/>
        <end position="25"/>
    </location>
</feature>
<comment type="caution">
    <text evidence="5">The sequence shown here is derived from an EMBL/GenBank/DDBJ whole genome shotgun (WGS) entry which is preliminary data.</text>
</comment>
<protein>
    <submittedName>
        <fullName evidence="5">Choloylglycine hydrolase</fullName>
    </submittedName>
</protein>
<dbReference type="GO" id="GO:0016787">
    <property type="term" value="F:hydrolase activity"/>
    <property type="evidence" value="ECO:0007669"/>
    <property type="project" value="UniProtKB-KW"/>
</dbReference>
<dbReference type="InterPro" id="IPR029055">
    <property type="entry name" value="Ntn_hydrolases_N"/>
</dbReference>
<dbReference type="Proteomes" id="UP000321113">
    <property type="component" value="Unassembled WGS sequence"/>
</dbReference>
<evidence type="ECO:0000256" key="3">
    <source>
        <dbReference type="SAM" id="SignalP"/>
    </source>
</evidence>
<evidence type="ECO:0000259" key="4">
    <source>
        <dbReference type="Pfam" id="PF02275"/>
    </source>
</evidence>
<sequence>MKKSIIALALAATTAAASIGATAHACSYSTITGNEGTVFVSRTNELPMETEENFIIVPRGYEFRDSTAQHGFVGMRHGDTEMVSSGLNEHGVSIESLGYWGAEYSEDKKAAKSTSLSIVSTLLGNAKTTEEAIEIAKNTPIVYEDMKQFEGVTVAFHYAITDGNRSVVIEHVAGEAVVYENTLGVMTNDPSYPEQEAMAKEAIAKVNGRVDNDMEVFPGFSTSSEDRFSRIAALNAAYNANTPANDARDEGLNRAFSILNNMELVSGSMYWEFISPKPQLIAYGNVVDIADKAYYFRTYDNPMINKIDLDKVDFSTVSYSETSIYGTKANFVEITAK</sequence>
<feature type="chain" id="PRO_5021956006" evidence="3">
    <location>
        <begin position="26"/>
        <end position="337"/>
    </location>
</feature>
<comment type="similarity">
    <text evidence="1">Belongs to the peptidase C59 family.</text>
</comment>
<dbReference type="Pfam" id="PF02275">
    <property type="entry name" value="CBAH"/>
    <property type="match status" value="1"/>
</dbReference>
<dbReference type="SUPFAM" id="SSF56235">
    <property type="entry name" value="N-terminal nucleophile aminohydrolases (Ntn hydrolases)"/>
    <property type="match status" value="1"/>
</dbReference>
<dbReference type="Gene3D" id="3.60.60.10">
    <property type="entry name" value="Penicillin V Acylase, Chain A"/>
    <property type="match status" value="1"/>
</dbReference>
<evidence type="ECO:0000256" key="1">
    <source>
        <dbReference type="ARBA" id="ARBA00006625"/>
    </source>
</evidence>
<dbReference type="PANTHER" id="PTHR35527:SF2">
    <property type="entry name" value="HYDROLASE"/>
    <property type="match status" value="1"/>
</dbReference>
<dbReference type="RefSeq" id="WP_119010011.1">
    <property type="nucleotide sequence ID" value="NZ_BJXK01000007.1"/>
</dbReference>
<organism evidence="5 6">
    <name type="scientific">Vibrio superstes NBRC 103154</name>
    <dbReference type="NCBI Taxonomy" id="1219062"/>
    <lineage>
        <taxon>Bacteria</taxon>
        <taxon>Pseudomonadati</taxon>
        <taxon>Pseudomonadota</taxon>
        <taxon>Gammaproteobacteria</taxon>
        <taxon>Vibrionales</taxon>
        <taxon>Vibrionaceae</taxon>
        <taxon>Vibrio</taxon>
    </lineage>
</organism>
<evidence type="ECO:0000313" key="6">
    <source>
        <dbReference type="Proteomes" id="UP000321113"/>
    </source>
</evidence>
<proteinExistence type="inferred from homology"/>
<evidence type="ECO:0000313" key="5">
    <source>
        <dbReference type="EMBL" id="GEM79835.1"/>
    </source>
</evidence>
<dbReference type="PANTHER" id="PTHR35527">
    <property type="entry name" value="CHOLOYLGLYCINE HYDROLASE"/>
    <property type="match status" value="1"/>
</dbReference>
<keyword evidence="2 5" id="KW-0378">Hydrolase</keyword>
<feature type="domain" description="Choloylglycine hydrolase/NAAA C-terminal" evidence="4">
    <location>
        <begin position="26"/>
        <end position="314"/>
    </location>
</feature>
<name>A0A511QR59_9VIBR</name>
<dbReference type="InterPro" id="IPR052193">
    <property type="entry name" value="Peptidase_C59"/>
</dbReference>
<dbReference type="EMBL" id="BJXK01000007">
    <property type="protein sequence ID" value="GEM79835.1"/>
    <property type="molecule type" value="Genomic_DNA"/>
</dbReference>
<gene>
    <name evidence="5" type="ORF">VSU01S_20800</name>
</gene>
<keyword evidence="3" id="KW-0732">Signal</keyword>
<evidence type="ECO:0000256" key="2">
    <source>
        <dbReference type="ARBA" id="ARBA00022801"/>
    </source>
</evidence>
<dbReference type="AlphaFoldDB" id="A0A511QR59"/>
<reference evidence="5 6" key="1">
    <citation type="submission" date="2019-07" db="EMBL/GenBank/DDBJ databases">
        <title>Whole genome shotgun sequence of Vibrio superstes NBRC 103154.</title>
        <authorList>
            <person name="Hosoyama A."/>
            <person name="Uohara A."/>
            <person name="Ohji S."/>
            <person name="Ichikawa N."/>
        </authorList>
    </citation>
    <scope>NUCLEOTIDE SEQUENCE [LARGE SCALE GENOMIC DNA]</scope>
    <source>
        <strain evidence="5 6">NBRC 103154</strain>
    </source>
</reference>
<dbReference type="InterPro" id="IPR029132">
    <property type="entry name" value="CBAH/NAAA_C"/>
</dbReference>
<keyword evidence="6" id="KW-1185">Reference proteome</keyword>